<proteinExistence type="inferred from homology"/>
<reference evidence="11" key="1">
    <citation type="submission" date="2020-06" db="EMBL/GenBank/DDBJ databases">
        <title>WGS assembly of Ceratodon purpureus strain R40.</title>
        <authorList>
            <person name="Carey S.B."/>
            <person name="Jenkins J."/>
            <person name="Shu S."/>
            <person name="Lovell J.T."/>
            <person name="Sreedasyam A."/>
            <person name="Maumus F."/>
            <person name="Tiley G.P."/>
            <person name="Fernandez-Pozo N."/>
            <person name="Barry K."/>
            <person name="Chen C."/>
            <person name="Wang M."/>
            <person name="Lipzen A."/>
            <person name="Daum C."/>
            <person name="Saski C.A."/>
            <person name="Payton A.C."/>
            <person name="Mcbreen J.C."/>
            <person name="Conrad R.E."/>
            <person name="Kollar L.M."/>
            <person name="Olsson S."/>
            <person name="Huttunen S."/>
            <person name="Landis J.B."/>
            <person name="Wickett N.J."/>
            <person name="Johnson M.G."/>
            <person name="Rensing S.A."/>
            <person name="Grimwood J."/>
            <person name="Schmutz J."/>
            <person name="Mcdaniel S.F."/>
        </authorList>
    </citation>
    <scope>NUCLEOTIDE SEQUENCE</scope>
    <source>
        <strain evidence="11">R40</strain>
    </source>
</reference>
<evidence type="ECO:0000259" key="10">
    <source>
        <dbReference type="Pfam" id="PF14714"/>
    </source>
</evidence>
<dbReference type="PRINTS" id="PR00326">
    <property type="entry name" value="GTP1OBG"/>
</dbReference>
<keyword evidence="4" id="KW-0677">Repeat</keyword>
<dbReference type="PANTHER" id="PTHR43834">
    <property type="entry name" value="GTPASE DER"/>
    <property type="match status" value="1"/>
</dbReference>
<evidence type="ECO:0000256" key="2">
    <source>
        <dbReference type="ARBA" id="ARBA00020953"/>
    </source>
</evidence>
<dbReference type="Pfam" id="PF14714">
    <property type="entry name" value="KH_dom-like"/>
    <property type="match status" value="1"/>
</dbReference>
<dbReference type="EMBL" id="CM026429">
    <property type="protein sequence ID" value="KAG0564025.1"/>
    <property type="molecule type" value="Genomic_DNA"/>
</dbReference>
<dbReference type="HAMAP" id="MF_00195">
    <property type="entry name" value="GTPase_Der"/>
    <property type="match status" value="1"/>
</dbReference>
<evidence type="ECO:0000256" key="7">
    <source>
        <dbReference type="ARBA" id="ARBA00032345"/>
    </source>
</evidence>
<dbReference type="GO" id="GO:0005525">
    <property type="term" value="F:GTP binding"/>
    <property type="evidence" value="ECO:0007669"/>
    <property type="project" value="UniProtKB-KW"/>
</dbReference>
<dbReference type="InterPro" id="IPR005225">
    <property type="entry name" value="Small_GTP-bd"/>
</dbReference>
<evidence type="ECO:0000313" key="11">
    <source>
        <dbReference type="EMBL" id="KAG0564024.1"/>
    </source>
</evidence>
<evidence type="ECO:0000256" key="4">
    <source>
        <dbReference type="ARBA" id="ARBA00022737"/>
    </source>
</evidence>
<evidence type="ECO:0000256" key="8">
    <source>
        <dbReference type="SAM" id="Coils"/>
    </source>
</evidence>
<dbReference type="GO" id="GO:0042254">
    <property type="term" value="P:ribosome biogenesis"/>
    <property type="evidence" value="ECO:0007669"/>
    <property type="project" value="UniProtKB-KW"/>
</dbReference>
<evidence type="ECO:0000256" key="5">
    <source>
        <dbReference type="ARBA" id="ARBA00022741"/>
    </source>
</evidence>
<keyword evidence="12" id="KW-1185">Reference proteome</keyword>
<dbReference type="NCBIfam" id="TIGR03594">
    <property type="entry name" value="GTPase_EngA"/>
    <property type="match status" value="1"/>
</dbReference>
<dbReference type="Gene3D" id="3.30.300.20">
    <property type="match status" value="1"/>
</dbReference>
<dbReference type="InterPro" id="IPR015946">
    <property type="entry name" value="KH_dom-like_a/b"/>
</dbReference>
<dbReference type="Pfam" id="PF01926">
    <property type="entry name" value="MMR_HSR1"/>
    <property type="match status" value="2"/>
</dbReference>
<feature type="domain" description="GTPase Der C-terminal KH-domain-like" evidence="10">
    <location>
        <begin position="488"/>
        <end position="567"/>
    </location>
</feature>
<evidence type="ECO:0000256" key="3">
    <source>
        <dbReference type="ARBA" id="ARBA00022517"/>
    </source>
</evidence>
<dbReference type="Gene3D" id="3.40.50.300">
    <property type="entry name" value="P-loop containing nucleotide triphosphate hydrolases"/>
    <property type="match status" value="2"/>
</dbReference>
<keyword evidence="6" id="KW-0342">GTP-binding</keyword>
<evidence type="ECO:0000256" key="1">
    <source>
        <dbReference type="ARBA" id="ARBA00008279"/>
    </source>
</evidence>
<dbReference type="NCBIfam" id="TIGR00231">
    <property type="entry name" value="small_GTP"/>
    <property type="match status" value="2"/>
</dbReference>
<dbReference type="Proteomes" id="UP000822688">
    <property type="component" value="Chromosome 8"/>
</dbReference>
<name>A0A8T0H0Y6_CERPU</name>
<organism evidence="11 12">
    <name type="scientific">Ceratodon purpureus</name>
    <name type="common">Fire moss</name>
    <name type="synonym">Dicranum purpureum</name>
    <dbReference type="NCBI Taxonomy" id="3225"/>
    <lineage>
        <taxon>Eukaryota</taxon>
        <taxon>Viridiplantae</taxon>
        <taxon>Streptophyta</taxon>
        <taxon>Embryophyta</taxon>
        <taxon>Bryophyta</taxon>
        <taxon>Bryophytina</taxon>
        <taxon>Bryopsida</taxon>
        <taxon>Dicranidae</taxon>
        <taxon>Pseudoditrichales</taxon>
        <taxon>Ditrichaceae</taxon>
        <taxon>Ceratodon</taxon>
    </lineage>
</organism>
<dbReference type="InterPro" id="IPR032859">
    <property type="entry name" value="KH_dom-like"/>
</dbReference>
<dbReference type="InterPro" id="IPR006073">
    <property type="entry name" value="GTP-bd"/>
</dbReference>
<accession>A0A8T0H0Y6</accession>
<evidence type="ECO:0000256" key="6">
    <source>
        <dbReference type="ARBA" id="ARBA00023134"/>
    </source>
</evidence>
<dbReference type="EMBL" id="CM026429">
    <property type="protein sequence ID" value="KAG0564024.1"/>
    <property type="molecule type" value="Genomic_DNA"/>
</dbReference>
<feature type="domain" description="G" evidence="9">
    <location>
        <begin position="301"/>
        <end position="424"/>
    </location>
</feature>
<gene>
    <name evidence="11" type="ORF">KC19_8G076800</name>
</gene>
<comment type="similarity">
    <text evidence="1">Belongs to the TRAFAC class TrmE-Era-EngA-EngB-Septin-like GTPase superfamily. EngA (Der) GTPase family.</text>
</comment>
<keyword evidence="8" id="KW-0175">Coiled coil</keyword>
<sequence length="576" mass="63197">MGKLSAVSGVGKRAVKRLLEPPIDTLSKVMLVGRPNVGKSALFNRLTKRREALVYNTPDSHVTRDVREGVAKLGDMRFRVMDTAGLETDAGSESVLARTAGITAAALRDCQIALFLIDGRAGVQPLDADVGKWLRKLAPNVRVKVLLNKAEGMHDDASGSLMAAMGEAHSLGFGTPVAVSAESGQGLADLYEDLRPWVERAQEEMLAKRAAAKLREEASAVLETELELRGDEPAGSGPENEVGLKAVVPLVEDDFESIEGYPKEDFDSNEIDELEAKLNSKEEENEALLSEAELKRVPMQLAIAGRPNVGKSTLLNSLLLEERVLTGPEPGLTRDSIRVEFEYEGQKIFLVDTAGWMQRSKLKEGPAALSAMNARRNVQRAHVVALVLDAEEIAQTKKSMRHTEATLAQWVVQEGRGLVVVVNKMDLLAGSEQARLRSLVMKAVPEEIQKLLPQVTGVPIVFVSALEGKGRSAIMRHVNESYRLWCVRLPTAKLNRWLRKVMSRHPKGGEGHGAKVRYMTQVKARPPTFVVFVSGQGKLDDTELRFLASALREDFGLVGVPIRVFQRCSKDQRTVE</sequence>
<dbReference type="InterPro" id="IPR027417">
    <property type="entry name" value="P-loop_NTPase"/>
</dbReference>
<dbReference type="CDD" id="cd01894">
    <property type="entry name" value="EngA1"/>
    <property type="match status" value="1"/>
</dbReference>
<feature type="coiled-coil region" evidence="8">
    <location>
        <begin position="264"/>
        <end position="291"/>
    </location>
</feature>
<evidence type="ECO:0000313" key="12">
    <source>
        <dbReference type="Proteomes" id="UP000822688"/>
    </source>
</evidence>
<comment type="caution">
    <text evidence="11">The sequence shown here is derived from an EMBL/GenBank/DDBJ whole genome shotgun (WGS) entry which is preliminary data.</text>
</comment>
<keyword evidence="3" id="KW-0690">Ribosome biogenesis</keyword>
<protein>
    <recommendedName>
        <fullName evidence="2">GTPase Der</fullName>
    </recommendedName>
    <alternativeName>
        <fullName evidence="7">GTP-binding protein EngA</fullName>
    </alternativeName>
</protein>
<dbReference type="PANTHER" id="PTHR43834:SF6">
    <property type="entry name" value="GTPASE DER"/>
    <property type="match status" value="1"/>
</dbReference>
<evidence type="ECO:0000259" key="9">
    <source>
        <dbReference type="Pfam" id="PF01926"/>
    </source>
</evidence>
<dbReference type="AlphaFoldDB" id="A0A8T0H0Y6"/>
<dbReference type="CDD" id="cd01895">
    <property type="entry name" value="EngA2"/>
    <property type="match status" value="1"/>
</dbReference>
<keyword evidence="5" id="KW-0547">Nucleotide-binding</keyword>
<dbReference type="SUPFAM" id="SSF52540">
    <property type="entry name" value="P-loop containing nucleoside triphosphate hydrolases"/>
    <property type="match status" value="2"/>
</dbReference>
<dbReference type="InterPro" id="IPR016484">
    <property type="entry name" value="GTPase_Der"/>
</dbReference>
<feature type="domain" description="G" evidence="9">
    <location>
        <begin position="28"/>
        <end position="149"/>
    </location>
</feature>